<feature type="region of interest" description="Disordered" evidence="1">
    <location>
        <begin position="111"/>
        <end position="137"/>
    </location>
</feature>
<dbReference type="InterPro" id="IPR003959">
    <property type="entry name" value="ATPase_AAA_core"/>
</dbReference>
<dbReference type="InterPro" id="IPR027417">
    <property type="entry name" value="P-loop_NTPase"/>
</dbReference>
<comment type="caution">
    <text evidence="3">The sequence shown here is derived from an EMBL/GenBank/DDBJ whole genome shotgun (WGS) entry which is preliminary data.</text>
</comment>
<protein>
    <submittedName>
        <fullName evidence="3">Vacuolar protein sorting-associated protein 4B</fullName>
    </submittedName>
</protein>
<dbReference type="Gene3D" id="3.40.50.300">
    <property type="entry name" value="P-loop containing nucleotide triphosphate hydrolases"/>
    <property type="match status" value="1"/>
</dbReference>
<dbReference type="AlphaFoldDB" id="A0A1D2M6C5"/>
<dbReference type="OrthoDB" id="39734at2759"/>
<name>A0A1D2M6C5_ORCCI</name>
<dbReference type="Gene3D" id="1.10.8.60">
    <property type="match status" value="1"/>
</dbReference>
<dbReference type="Pfam" id="PF00004">
    <property type="entry name" value="AAA"/>
    <property type="match status" value="1"/>
</dbReference>
<dbReference type="GO" id="GO:0005524">
    <property type="term" value="F:ATP binding"/>
    <property type="evidence" value="ECO:0007669"/>
    <property type="project" value="InterPro"/>
</dbReference>
<dbReference type="EMBL" id="LJIJ01003464">
    <property type="protein sequence ID" value="ODM88528.1"/>
    <property type="molecule type" value="Genomic_DNA"/>
</dbReference>
<feature type="domain" description="AAA+ ATPase" evidence="2">
    <location>
        <begin position="200"/>
        <end position="336"/>
    </location>
</feature>
<evidence type="ECO:0000313" key="3">
    <source>
        <dbReference type="EMBL" id="ODM88528.1"/>
    </source>
</evidence>
<dbReference type="STRING" id="48709.A0A1D2M6C5"/>
<keyword evidence="4" id="KW-1185">Reference proteome</keyword>
<accession>A0A1D2M6C5</accession>
<dbReference type="SMART" id="SM00382">
    <property type="entry name" value="AAA"/>
    <property type="match status" value="1"/>
</dbReference>
<dbReference type="Proteomes" id="UP000094527">
    <property type="component" value="Unassembled WGS sequence"/>
</dbReference>
<dbReference type="InterPro" id="IPR003593">
    <property type="entry name" value="AAA+_ATPase"/>
</dbReference>
<dbReference type="SUPFAM" id="SSF52540">
    <property type="entry name" value="P-loop containing nucleoside triphosphate hydrolases"/>
    <property type="match status" value="1"/>
</dbReference>
<proteinExistence type="predicted"/>
<dbReference type="InterPro" id="IPR050304">
    <property type="entry name" value="MT-severing_AAA_ATPase"/>
</dbReference>
<evidence type="ECO:0000259" key="2">
    <source>
        <dbReference type="SMART" id="SM00382"/>
    </source>
</evidence>
<dbReference type="PANTHER" id="PTHR23074">
    <property type="entry name" value="AAA DOMAIN-CONTAINING"/>
    <property type="match status" value="1"/>
</dbReference>
<dbReference type="GO" id="GO:0016887">
    <property type="term" value="F:ATP hydrolysis activity"/>
    <property type="evidence" value="ECO:0007669"/>
    <property type="project" value="InterPro"/>
</dbReference>
<evidence type="ECO:0000256" key="1">
    <source>
        <dbReference type="SAM" id="MobiDB-lite"/>
    </source>
</evidence>
<reference evidence="3 4" key="1">
    <citation type="journal article" date="2016" name="Genome Biol. Evol.">
        <title>Gene Family Evolution Reflects Adaptation to Soil Environmental Stressors in the Genome of the Collembolan Orchesella cincta.</title>
        <authorList>
            <person name="Faddeeva-Vakhrusheva A."/>
            <person name="Derks M.F."/>
            <person name="Anvar S.Y."/>
            <person name="Agamennone V."/>
            <person name="Suring W."/>
            <person name="Smit S."/>
            <person name="van Straalen N.M."/>
            <person name="Roelofs D."/>
        </authorList>
    </citation>
    <scope>NUCLEOTIDE SEQUENCE [LARGE SCALE GENOMIC DNA]</scope>
    <source>
        <tissue evidence="3">Mixed pool</tissue>
    </source>
</reference>
<sequence length="628" mass="71315">MVMLEKLKDEWELELSVVQSRLESVLEEHDCTTSSSNQDKNDDISMYCIQQLNECGDLSKHELTREAVCVLAHDMALHGGDFLHSDPATPVEVVIEATNINEEVFNRSVAKSGSVADPNELNTPGTESGGVADDVDVDDDELSKDQKKMQQCIKDFKLLAEKGMPSTKLEDIIGYNDVKQLINQLFVLPRRYPEYFTRTDLQHILLFGEPGCGKTAFASAIAHEFGNCQFVMVTPSDINGKYIGESEKRLKALFSFANSVGRIVIFFDEIDGLLPSRTAPGNSNLRTLVTQFLILSQGAFSEPKDVLMVAATNLPMNLDEGVQRRFKKRIYIGMPDATTREQLFLHYYGQENYNKLSEKCPPDFFENELNKLLPKLTCVFCPVFSYTCADVKEFALNLKEVPFMKALGSKYFVFQKSFTTNWGETLENKWVPCKPSCEGAKYISLESIPPAQLFIPPPAVKPDFYAVASCMKPTGCLPANNVLLPTSMKEQLTYYQKNHGFSPEKFTKYCKQYELNIEEAEFQKIIDFFNKKYKEISANSEEFQLDAVKADLLEMVKVFSDSDRLSEIRNDIDSRYSKLALFFRQMSKDDRKRNSSMKWMNLAKRTSSLFTLVCNSNSPAICKKEYLF</sequence>
<organism evidence="3 4">
    <name type="scientific">Orchesella cincta</name>
    <name type="common">Springtail</name>
    <name type="synonym">Podura cincta</name>
    <dbReference type="NCBI Taxonomy" id="48709"/>
    <lineage>
        <taxon>Eukaryota</taxon>
        <taxon>Metazoa</taxon>
        <taxon>Ecdysozoa</taxon>
        <taxon>Arthropoda</taxon>
        <taxon>Hexapoda</taxon>
        <taxon>Collembola</taxon>
        <taxon>Entomobryomorpha</taxon>
        <taxon>Entomobryoidea</taxon>
        <taxon>Orchesellidae</taxon>
        <taxon>Orchesellinae</taxon>
        <taxon>Orchesella</taxon>
    </lineage>
</organism>
<gene>
    <name evidence="3" type="ORF">Ocin01_18159</name>
</gene>
<dbReference type="PANTHER" id="PTHR23074:SF83">
    <property type="entry name" value="VACUOLAR PROTEIN SORTING-ASSOCIATED PROTEIN 4A"/>
    <property type="match status" value="1"/>
</dbReference>
<evidence type="ECO:0000313" key="4">
    <source>
        <dbReference type="Proteomes" id="UP000094527"/>
    </source>
</evidence>